<sequence length="192" mass="21058">MARKSAKPRKPVEPEAISQGSQWFNTSPSKYNGKTSSSIASPKTSSSDVLPLQGTTTPSTNTPQPETPIHFPTPLSAPPTKFVVYKSKEANGDESSGLNAHARASDIPLDQLYISSQQESEIRALYAHGTSVVDHIFDISDRLDQAEAMRLLEGYGVDEASRENMGNRWSIRWKGEGPKVGGKPSQRVLYQW</sequence>
<dbReference type="GeneID" id="18802258"/>
<feature type="compositionally biased region" description="Low complexity" evidence="1">
    <location>
        <begin position="36"/>
        <end position="47"/>
    </location>
</feature>
<feature type="compositionally biased region" description="Polar residues" evidence="1">
    <location>
        <begin position="53"/>
        <end position="64"/>
    </location>
</feature>
<evidence type="ECO:0000313" key="2">
    <source>
        <dbReference type="EMBL" id="EIM79022.1"/>
    </source>
</evidence>
<dbReference type="EMBL" id="JH687400">
    <property type="protein sequence ID" value="EIM79971.1"/>
    <property type="molecule type" value="Genomic_DNA"/>
</dbReference>
<gene>
    <name evidence="3" type="ORF">STEHIDRAFT_163224</name>
    <name evidence="2" type="ORF">STEHIDRAFT_164088</name>
</gene>
<name>R7RXC9_STEHR</name>
<dbReference type="EMBL" id="JH687441">
    <property type="protein sequence ID" value="EIM79022.1"/>
    <property type="molecule type" value="Genomic_DNA"/>
</dbReference>
<feature type="compositionally biased region" description="Polar residues" evidence="1">
    <location>
        <begin position="18"/>
        <end position="35"/>
    </location>
</feature>
<dbReference type="OrthoDB" id="2422225at2759"/>
<evidence type="ECO:0000313" key="4">
    <source>
        <dbReference type="Proteomes" id="UP000053927"/>
    </source>
</evidence>
<dbReference type="RefSeq" id="XP_007310957.1">
    <property type="nucleotide sequence ID" value="XM_007310895.1"/>
</dbReference>
<dbReference type="RefSeq" id="XP_007311879.1">
    <property type="nucleotide sequence ID" value="XM_007311817.1"/>
</dbReference>
<dbReference type="KEGG" id="shs:STEHIDRAFT_163224"/>
<dbReference type="KEGG" id="shs:STEHIDRAFT_164088"/>
<protein>
    <submittedName>
        <fullName evidence="2">Uncharacterized protein</fullName>
    </submittedName>
</protein>
<reference evidence="4" key="1">
    <citation type="journal article" date="2012" name="Science">
        <title>The Paleozoic origin of enzymatic lignin decomposition reconstructed from 31 fungal genomes.</title>
        <authorList>
            <person name="Floudas D."/>
            <person name="Binder M."/>
            <person name="Riley R."/>
            <person name="Barry K."/>
            <person name="Blanchette R.A."/>
            <person name="Henrissat B."/>
            <person name="Martinez A.T."/>
            <person name="Otillar R."/>
            <person name="Spatafora J.W."/>
            <person name="Yadav J.S."/>
            <person name="Aerts A."/>
            <person name="Benoit I."/>
            <person name="Boyd A."/>
            <person name="Carlson A."/>
            <person name="Copeland A."/>
            <person name="Coutinho P.M."/>
            <person name="de Vries R.P."/>
            <person name="Ferreira P."/>
            <person name="Findley K."/>
            <person name="Foster B."/>
            <person name="Gaskell J."/>
            <person name="Glotzer D."/>
            <person name="Gorecki P."/>
            <person name="Heitman J."/>
            <person name="Hesse C."/>
            <person name="Hori C."/>
            <person name="Igarashi K."/>
            <person name="Jurgens J.A."/>
            <person name="Kallen N."/>
            <person name="Kersten P."/>
            <person name="Kohler A."/>
            <person name="Kuees U."/>
            <person name="Kumar T.K.A."/>
            <person name="Kuo A."/>
            <person name="LaButti K."/>
            <person name="Larrondo L.F."/>
            <person name="Lindquist E."/>
            <person name="Ling A."/>
            <person name="Lombard V."/>
            <person name="Lucas S."/>
            <person name="Lundell T."/>
            <person name="Martin R."/>
            <person name="McLaughlin D.J."/>
            <person name="Morgenstern I."/>
            <person name="Morin E."/>
            <person name="Murat C."/>
            <person name="Nagy L.G."/>
            <person name="Nolan M."/>
            <person name="Ohm R.A."/>
            <person name="Patyshakuliyeva A."/>
            <person name="Rokas A."/>
            <person name="Ruiz-Duenas F.J."/>
            <person name="Sabat G."/>
            <person name="Salamov A."/>
            <person name="Samejima M."/>
            <person name="Schmutz J."/>
            <person name="Slot J.C."/>
            <person name="St John F."/>
            <person name="Stenlid J."/>
            <person name="Sun H."/>
            <person name="Sun S."/>
            <person name="Syed K."/>
            <person name="Tsang A."/>
            <person name="Wiebenga A."/>
            <person name="Young D."/>
            <person name="Pisabarro A."/>
            <person name="Eastwood D.C."/>
            <person name="Martin F."/>
            <person name="Cullen D."/>
            <person name="Grigoriev I.V."/>
            <person name="Hibbett D.S."/>
        </authorList>
    </citation>
    <scope>NUCLEOTIDE SEQUENCE [LARGE SCALE GENOMIC DNA]</scope>
    <source>
        <strain evidence="4">FP-91666</strain>
    </source>
</reference>
<keyword evidence="4" id="KW-1185">Reference proteome</keyword>
<evidence type="ECO:0000313" key="3">
    <source>
        <dbReference type="EMBL" id="EIM79971.1"/>
    </source>
</evidence>
<evidence type="ECO:0000256" key="1">
    <source>
        <dbReference type="SAM" id="MobiDB-lite"/>
    </source>
</evidence>
<proteinExistence type="predicted"/>
<feature type="region of interest" description="Disordered" evidence="1">
    <location>
        <begin position="1"/>
        <end position="76"/>
    </location>
</feature>
<dbReference type="GeneID" id="18802527"/>
<dbReference type="Proteomes" id="UP000053927">
    <property type="component" value="Unassembled WGS sequence"/>
</dbReference>
<organism evidence="2 4">
    <name type="scientific">Stereum hirsutum (strain FP-91666)</name>
    <name type="common">White-rot fungus</name>
    <dbReference type="NCBI Taxonomy" id="721885"/>
    <lineage>
        <taxon>Eukaryota</taxon>
        <taxon>Fungi</taxon>
        <taxon>Dikarya</taxon>
        <taxon>Basidiomycota</taxon>
        <taxon>Agaricomycotina</taxon>
        <taxon>Agaricomycetes</taxon>
        <taxon>Russulales</taxon>
        <taxon>Stereaceae</taxon>
        <taxon>Stereum</taxon>
    </lineage>
</organism>
<accession>R7RXC9</accession>
<dbReference type="AlphaFoldDB" id="R7RXC9"/>
<reference evidence="2" key="2">
    <citation type="submission" date="2012-05" db="EMBL/GenBank/DDBJ databases">
        <title>The Paleozoic origin of enzymatic mechanisms for decay of lignin reconstructed using 31 fungal genomes.</title>
        <authorList>
            <consortium name="US DOE Joint Genome Institute (JGI-PGF)"/>
            <person name="Floudas D."/>
            <person name="Binder M."/>
            <person name="Riley R."/>
            <person name="Barry K."/>
            <person name="Blanchette R.A."/>
            <person name="Henrissat B."/>
            <person name="Martinez A.T."/>
            <person name="Otillar R."/>
            <person name="Spatafora J.W."/>
            <person name="Yadav J.S."/>
            <person name="Aerts A."/>
            <person name="Benoit I."/>
            <person name="Boyd A."/>
            <person name="Carlson A."/>
            <person name="Copeland A."/>
            <person name="Coutinho P.M."/>
            <person name="de Vries R.P."/>
            <person name="Ferreira P."/>
            <person name="Findley K."/>
            <person name="Foster B."/>
            <person name="Gaskell J."/>
            <person name="Glotzer D."/>
            <person name="Gorecki P."/>
            <person name="Heitman J."/>
            <person name="Hesse C."/>
            <person name="Hori C."/>
            <person name="Igarashi K."/>
            <person name="Jurgens J.A."/>
            <person name="Kallen N."/>
            <person name="Kersten P."/>
            <person name="Kohler A."/>
            <person name="Kues U."/>
            <person name="Kumar T.K."/>
            <person name="Kuo A."/>
            <person name="LaButti K."/>
            <person name="Larrondo L.F."/>
            <person name="Lindquist E."/>
            <person name="Ling A."/>
            <person name="Lombard V."/>
            <person name="Lucas S."/>
            <person name="Lundell T."/>
            <person name="Martin R."/>
            <person name="McLaughlin D.J."/>
            <person name="Morgenstern I."/>
            <person name="Morin E."/>
            <person name="Murat C."/>
            <person name="Nagy L.G."/>
            <person name="Nolan M."/>
            <person name="Ohm R.A."/>
            <person name="Patyshakuliyeva A."/>
            <person name="Rokas A."/>
            <person name="Ruiz-Duenas F.J."/>
            <person name="Sabat G."/>
            <person name="Salamov A."/>
            <person name="Samejima M."/>
            <person name="Schmutz J."/>
            <person name="Slot J.C."/>
            <person name="St Johnn"/>
            <person name="F"/>
            <person name="Stenlid J."/>
            <person name="Sun H."/>
            <person name="Sun S."/>
            <person name="Syed K."/>
            <person name="Tsang A."/>
            <person name="Wiebenga A."/>
            <person name="Young D."/>
            <person name="Pisabarro A."/>
            <person name="Eastwood D.C."/>
            <person name="Martin F."/>
            <person name="Cullen D."/>
            <person name="Grigoriev I.V."/>
            <person name="Hibbett D.S."/>
        </authorList>
    </citation>
    <scope>NUCLEOTIDE SEQUENCE</scope>
    <source>
        <strain evidence="2">FP-91666 SS1</strain>
    </source>
</reference>